<comment type="caution">
    <text evidence="2">The sequence shown here is derived from an EMBL/GenBank/DDBJ whole genome shotgun (WGS) entry which is preliminary data.</text>
</comment>
<dbReference type="EMBL" id="BLLK01000045">
    <property type="protein sequence ID" value="GFH51290.1"/>
    <property type="molecule type" value="Genomic_DNA"/>
</dbReference>
<name>A0AAD3H5M5_9STRA</name>
<dbReference type="Proteomes" id="UP001054902">
    <property type="component" value="Unassembled WGS sequence"/>
</dbReference>
<feature type="region of interest" description="Disordered" evidence="1">
    <location>
        <begin position="426"/>
        <end position="451"/>
    </location>
</feature>
<reference evidence="2 3" key="1">
    <citation type="journal article" date="2021" name="Sci. Rep.">
        <title>The genome of the diatom Chaetoceros tenuissimus carries an ancient integrated fragment of an extant virus.</title>
        <authorList>
            <person name="Hongo Y."/>
            <person name="Kimura K."/>
            <person name="Takaki Y."/>
            <person name="Yoshida Y."/>
            <person name="Baba S."/>
            <person name="Kobayashi G."/>
            <person name="Nagasaki K."/>
            <person name="Hano T."/>
            <person name="Tomaru Y."/>
        </authorList>
    </citation>
    <scope>NUCLEOTIDE SEQUENCE [LARGE SCALE GENOMIC DNA]</scope>
    <source>
        <strain evidence="2 3">NIES-3715</strain>
    </source>
</reference>
<protein>
    <submittedName>
        <fullName evidence="2">Uncharacterized protein</fullName>
    </submittedName>
</protein>
<evidence type="ECO:0000313" key="3">
    <source>
        <dbReference type="Proteomes" id="UP001054902"/>
    </source>
</evidence>
<gene>
    <name evidence="2" type="ORF">CTEN210_07766</name>
</gene>
<feature type="compositionally biased region" description="Basic residues" evidence="1">
    <location>
        <begin position="427"/>
        <end position="440"/>
    </location>
</feature>
<accession>A0AAD3H5M5</accession>
<sequence length="451" mass="51203">MRKLYPTLHSDETIKDELHCMGVDLFEPESKREKIMAEAMESFSSFVLEEEPDICKGILDNDSTDSVGLLQGGSDHFSIYRVIITGDEDPLNSCKPVTLILNEFYLHSMGRKYKNILTVERLREYMLSMCQRRSNSRDCGDFVSLGNLMFILQFGGSDGQVRHIDNMVSNVQICLYMSSNCPSTIVYSMEGGEDCITDCKSLLEHWVAVDGYDVPSLIIDIFQNKCDIPLSSKSYTRYFSFWKTLNYNLECFGKLYQRVEYQYSLVVDPGSTLIAGGNEVHAGPPTESSRMFAFAIGMPETVDEEIEPNEDNIGAPVNDGEVQYSPVTLHMDLCCLLFNIINHEYNEDLKQKDAKSAKEFLLRILVALLRDYPMKGYLSQIDSKRRELLEWLEELLDNLDNDTIVERSIEDACTIGEIFSIPDVGRKTKSRGKRRSRKSGAPKSQILTLNG</sequence>
<evidence type="ECO:0000313" key="2">
    <source>
        <dbReference type="EMBL" id="GFH51290.1"/>
    </source>
</evidence>
<keyword evidence="3" id="KW-1185">Reference proteome</keyword>
<dbReference type="AlphaFoldDB" id="A0AAD3H5M5"/>
<evidence type="ECO:0000256" key="1">
    <source>
        <dbReference type="SAM" id="MobiDB-lite"/>
    </source>
</evidence>
<proteinExistence type="predicted"/>
<organism evidence="2 3">
    <name type="scientific">Chaetoceros tenuissimus</name>
    <dbReference type="NCBI Taxonomy" id="426638"/>
    <lineage>
        <taxon>Eukaryota</taxon>
        <taxon>Sar</taxon>
        <taxon>Stramenopiles</taxon>
        <taxon>Ochrophyta</taxon>
        <taxon>Bacillariophyta</taxon>
        <taxon>Coscinodiscophyceae</taxon>
        <taxon>Chaetocerotophycidae</taxon>
        <taxon>Chaetocerotales</taxon>
        <taxon>Chaetocerotaceae</taxon>
        <taxon>Chaetoceros</taxon>
    </lineage>
</organism>